<dbReference type="AlphaFoldDB" id="A0A1K2IEL2"/>
<dbReference type="PRINTS" id="PR00038">
    <property type="entry name" value="HTHLUXR"/>
</dbReference>
<dbReference type="Proteomes" id="UP000182544">
    <property type="component" value="Unassembled WGS sequence"/>
</dbReference>
<dbReference type="Pfam" id="PF00196">
    <property type="entry name" value="GerE"/>
    <property type="match status" value="1"/>
</dbReference>
<dbReference type="PANTHER" id="PTHR43214:SF41">
    <property type="entry name" value="NITRATE_NITRITE RESPONSE REGULATOR PROTEIN NARP"/>
    <property type="match status" value="1"/>
</dbReference>
<dbReference type="InterPro" id="IPR058245">
    <property type="entry name" value="NreC/VraR/RcsB-like_REC"/>
</dbReference>
<reference evidence="8 9" key="1">
    <citation type="submission" date="2016-10" db="EMBL/GenBank/DDBJ databases">
        <authorList>
            <person name="de Groot N.N."/>
        </authorList>
    </citation>
    <scope>NUCLEOTIDE SEQUENCE [LARGE SCALE GENOMIC DNA]</scope>
    <source>
        <strain evidence="8 9">DSM 18180</strain>
    </source>
</reference>
<dbReference type="SUPFAM" id="SSF46894">
    <property type="entry name" value="C-terminal effector domain of the bipartite response regulators"/>
    <property type="match status" value="1"/>
</dbReference>
<evidence type="ECO:0000256" key="5">
    <source>
        <dbReference type="PROSITE-ProRule" id="PRU00169"/>
    </source>
</evidence>
<dbReference type="CDD" id="cd17535">
    <property type="entry name" value="REC_NarL-like"/>
    <property type="match status" value="1"/>
</dbReference>
<dbReference type="STRING" id="369401.SAMN05428642_1011106"/>
<dbReference type="RefSeq" id="WP_072400716.1">
    <property type="nucleotide sequence ID" value="NZ_FPKV01000001.1"/>
</dbReference>
<proteinExistence type="predicted"/>
<dbReference type="InterPro" id="IPR001789">
    <property type="entry name" value="Sig_transdc_resp-reg_receiver"/>
</dbReference>
<dbReference type="OrthoDB" id="1013073at2"/>
<keyword evidence="9" id="KW-1185">Reference proteome</keyword>
<evidence type="ECO:0000256" key="1">
    <source>
        <dbReference type="ARBA" id="ARBA00022553"/>
    </source>
</evidence>
<dbReference type="PROSITE" id="PS50110">
    <property type="entry name" value="RESPONSE_REGULATORY"/>
    <property type="match status" value="1"/>
</dbReference>
<dbReference type="SUPFAM" id="SSF52172">
    <property type="entry name" value="CheY-like"/>
    <property type="match status" value="1"/>
</dbReference>
<dbReference type="InterPro" id="IPR000792">
    <property type="entry name" value="Tscrpt_reg_LuxR_C"/>
</dbReference>
<dbReference type="GO" id="GO:0000160">
    <property type="term" value="P:phosphorelay signal transduction system"/>
    <property type="evidence" value="ECO:0007669"/>
    <property type="project" value="InterPro"/>
</dbReference>
<protein>
    <submittedName>
        <fullName evidence="8">DNA-binding response regulator, NarL/FixJ family, contains REC and HTH domains</fullName>
    </submittedName>
</protein>
<gene>
    <name evidence="8" type="ORF">SAMN05428642_1011106</name>
</gene>
<dbReference type="InterPro" id="IPR016032">
    <property type="entry name" value="Sig_transdc_resp-reg_C-effctor"/>
</dbReference>
<evidence type="ECO:0000256" key="3">
    <source>
        <dbReference type="ARBA" id="ARBA00023125"/>
    </source>
</evidence>
<evidence type="ECO:0000256" key="2">
    <source>
        <dbReference type="ARBA" id="ARBA00023015"/>
    </source>
</evidence>
<dbReference type="Pfam" id="PF00072">
    <property type="entry name" value="Response_reg"/>
    <property type="match status" value="1"/>
</dbReference>
<name>A0A1K2IEL2_9FLAO</name>
<dbReference type="Gene3D" id="3.40.50.2300">
    <property type="match status" value="1"/>
</dbReference>
<feature type="modified residue" description="4-aspartylphosphate" evidence="5">
    <location>
        <position position="56"/>
    </location>
</feature>
<keyword evidence="4" id="KW-0804">Transcription</keyword>
<dbReference type="SMART" id="SM00421">
    <property type="entry name" value="HTH_LUXR"/>
    <property type="match status" value="1"/>
</dbReference>
<keyword evidence="2" id="KW-0805">Transcription regulation</keyword>
<evidence type="ECO:0000259" key="7">
    <source>
        <dbReference type="PROSITE" id="PS50110"/>
    </source>
</evidence>
<dbReference type="GO" id="GO:0003677">
    <property type="term" value="F:DNA binding"/>
    <property type="evidence" value="ECO:0007669"/>
    <property type="project" value="UniProtKB-KW"/>
</dbReference>
<keyword evidence="3 8" id="KW-0238">DNA-binding</keyword>
<evidence type="ECO:0000259" key="6">
    <source>
        <dbReference type="PROSITE" id="PS50043"/>
    </source>
</evidence>
<organism evidence="8 9">
    <name type="scientific">Flaviramulus basaltis</name>
    <dbReference type="NCBI Taxonomy" id="369401"/>
    <lineage>
        <taxon>Bacteria</taxon>
        <taxon>Pseudomonadati</taxon>
        <taxon>Bacteroidota</taxon>
        <taxon>Flavobacteriia</taxon>
        <taxon>Flavobacteriales</taxon>
        <taxon>Flavobacteriaceae</taxon>
        <taxon>Flaviramulus</taxon>
    </lineage>
</organism>
<feature type="domain" description="HTH luxR-type" evidence="6">
    <location>
        <begin position="142"/>
        <end position="207"/>
    </location>
</feature>
<dbReference type="CDD" id="cd06170">
    <property type="entry name" value="LuxR_C_like"/>
    <property type="match status" value="1"/>
</dbReference>
<feature type="domain" description="Response regulatory" evidence="7">
    <location>
        <begin position="5"/>
        <end position="121"/>
    </location>
</feature>
<sequence length="210" mass="23576">MSIISLLIADDHTIFREGLTSLLEDETKIIIVGEAQNGVEVLELANLNSIDIILMDIEMPIKNGINTTRELKKTYPEIKILALTMHKNASFIKQMLKAGADGYILKDAGKEELIIAIQTIMNGKPYHSTLVTESIMKSIHRQKENKAPLTERELEIIQLISNQFITSQIAEKLHLSPMTIETHRKNIYLKLGVHNAAGLVKLALKNGWIE</sequence>
<accession>A0A1K2IEL2</accession>
<dbReference type="PROSITE" id="PS50043">
    <property type="entry name" value="HTH_LUXR_2"/>
    <property type="match status" value="1"/>
</dbReference>
<dbReference type="InterPro" id="IPR011006">
    <property type="entry name" value="CheY-like_superfamily"/>
</dbReference>
<dbReference type="PANTHER" id="PTHR43214">
    <property type="entry name" value="TWO-COMPONENT RESPONSE REGULATOR"/>
    <property type="match status" value="1"/>
</dbReference>
<dbReference type="GO" id="GO:0006355">
    <property type="term" value="P:regulation of DNA-templated transcription"/>
    <property type="evidence" value="ECO:0007669"/>
    <property type="project" value="InterPro"/>
</dbReference>
<dbReference type="SMART" id="SM00448">
    <property type="entry name" value="REC"/>
    <property type="match status" value="1"/>
</dbReference>
<evidence type="ECO:0000313" key="8">
    <source>
        <dbReference type="EMBL" id="SFZ90728.1"/>
    </source>
</evidence>
<dbReference type="EMBL" id="FPKV01000001">
    <property type="protein sequence ID" value="SFZ90728.1"/>
    <property type="molecule type" value="Genomic_DNA"/>
</dbReference>
<evidence type="ECO:0000256" key="4">
    <source>
        <dbReference type="ARBA" id="ARBA00023163"/>
    </source>
</evidence>
<keyword evidence="1 5" id="KW-0597">Phosphoprotein</keyword>
<dbReference type="InterPro" id="IPR039420">
    <property type="entry name" value="WalR-like"/>
</dbReference>
<evidence type="ECO:0000313" key="9">
    <source>
        <dbReference type="Proteomes" id="UP000182544"/>
    </source>
</evidence>